<dbReference type="CDD" id="cd00616">
    <property type="entry name" value="AHBA_syn"/>
    <property type="match status" value="1"/>
</dbReference>
<reference evidence="13" key="1">
    <citation type="journal article" date="2020" name="mSystems">
        <title>Genome- and Community-Level Interaction Insights into Carbon Utilization and Element Cycling Functions of Hydrothermarchaeota in Hydrothermal Sediment.</title>
        <authorList>
            <person name="Zhou Z."/>
            <person name="Liu Y."/>
            <person name="Xu W."/>
            <person name="Pan J."/>
            <person name="Luo Z.H."/>
            <person name="Li M."/>
        </authorList>
    </citation>
    <scope>NUCLEOTIDE SEQUENCE [LARGE SCALE GENOMIC DNA]</scope>
    <source>
        <strain evidence="13">SpSt-769</strain>
    </source>
</reference>
<dbReference type="GO" id="GO:0030170">
    <property type="term" value="F:pyridoxal phosphate binding"/>
    <property type="evidence" value="ECO:0007669"/>
    <property type="project" value="TreeGrafter"/>
</dbReference>
<evidence type="ECO:0000256" key="5">
    <source>
        <dbReference type="ARBA" id="ARBA00022898"/>
    </source>
</evidence>
<evidence type="ECO:0000256" key="4">
    <source>
        <dbReference type="ARBA" id="ARBA00022679"/>
    </source>
</evidence>
<evidence type="ECO:0000256" key="10">
    <source>
        <dbReference type="PIRSR" id="PIRSR000390-1"/>
    </source>
</evidence>
<dbReference type="InterPro" id="IPR015421">
    <property type="entry name" value="PyrdxlP-dep_Trfase_major"/>
</dbReference>
<dbReference type="PANTHER" id="PTHR30244:SF34">
    <property type="entry name" value="DTDP-4-AMINO-4,6-DIDEOXYGALACTOSE TRANSAMINASE"/>
    <property type="match status" value="1"/>
</dbReference>
<dbReference type="InterPro" id="IPR015422">
    <property type="entry name" value="PyrdxlP-dep_Trfase_small"/>
</dbReference>
<dbReference type="Pfam" id="PF01041">
    <property type="entry name" value="DegT_DnrJ_EryC1"/>
    <property type="match status" value="1"/>
</dbReference>
<dbReference type="InterPro" id="IPR000653">
    <property type="entry name" value="DegT/StrS_aminotransferase"/>
</dbReference>
<evidence type="ECO:0000256" key="12">
    <source>
        <dbReference type="RuleBase" id="RU004508"/>
    </source>
</evidence>
<evidence type="ECO:0000256" key="1">
    <source>
        <dbReference type="ARBA" id="ARBA00001933"/>
    </source>
</evidence>
<evidence type="ECO:0000256" key="6">
    <source>
        <dbReference type="ARBA" id="ARBA00037999"/>
    </source>
</evidence>
<evidence type="ECO:0000256" key="2">
    <source>
        <dbReference type="ARBA" id="ARBA00005125"/>
    </source>
</evidence>
<feature type="modified residue" description="N6-(pyridoxal phosphate)lysine" evidence="11">
    <location>
        <position position="181"/>
    </location>
</feature>
<dbReference type="GO" id="GO:0000271">
    <property type="term" value="P:polysaccharide biosynthetic process"/>
    <property type="evidence" value="ECO:0007669"/>
    <property type="project" value="TreeGrafter"/>
</dbReference>
<gene>
    <name evidence="13" type="ORF">ENV54_13470</name>
</gene>
<keyword evidence="4 13" id="KW-0808">Transferase</keyword>
<name>A0A7C4EVH2_9BACT</name>
<evidence type="ECO:0000313" key="13">
    <source>
        <dbReference type="EMBL" id="HGH62291.1"/>
    </source>
</evidence>
<dbReference type="PANTHER" id="PTHR30244">
    <property type="entry name" value="TRANSAMINASE"/>
    <property type="match status" value="1"/>
</dbReference>
<protein>
    <recommendedName>
        <fullName evidence="9">GDP-perosamine synthase</fullName>
        <ecNumber evidence="8">2.6.1.102</ecNumber>
    </recommendedName>
</protein>
<keyword evidence="5 11" id="KW-0663">Pyridoxal phosphate</keyword>
<proteinExistence type="inferred from homology"/>
<comment type="catalytic activity">
    <reaction evidence="7">
        <text>GDP-alpha-D-perosamine + 2-oxoglutarate = GDP-4-dehydro-alpha-D-rhamnose + L-glutamate</text>
        <dbReference type="Rhea" id="RHEA:36779"/>
        <dbReference type="ChEBI" id="CHEBI:16810"/>
        <dbReference type="ChEBI" id="CHEBI:29985"/>
        <dbReference type="ChEBI" id="CHEBI:57964"/>
        <dbReference type="ChEBI" id="CHEBI:73996"/>
        <dbReference type="EC" id="2.6.1.102"/>
    </reaction>
</comment>
<dbReference type="PIRSF" id="PIRSF000390">
    <property type="entry name" value="PLP_StrS"/>
    <property type="match status" value="1"/>
</dbReference>
<evidence type="ECO:0000256" key="8">
    <source>
        <dbReference type="ARBA" id="ARBA00066317"/>
    </source>
</evidence>
<dbReference type="InterPro" id="IPR015424">
    <property type="entry name" value="PyrdxlP-dep_Trfase"/>
</dbReference>
<feature type="active site" description="Proton acceptor" evidence="10">
    <location>
        <position position="181"/>
    </location>
</feature>
<dbReference type="SUPFAM" id="SSF53383">
    <property type="entry name" value="PLP-dependent transferases"/>
    <property type="match status" value="1"/>
</dbReference>
<dbReference type="Gene3D" id="3.90.1150.10">
    <property type="entry name" value="Aspartate Aminotransferase, domain 1"/>
    <property type="match status" value="1"/>
</dbReference>
<accession>A0A7C4EVH2</accession>
<comment type="cofactor">
    <cofactor evidence="1">
        <name>pyridoxal 5'-phosphate</name>
        <dbReference type="ChEBI" id="CHEBI:597326"/>
    </cofactor>
</comment>
<evidence type="ECO:0000256" key="11">
    <source>
        <dbReference type="PIRSR" id="PIRSR000390-2"/>
    </source>
</evidence>
<dbReference type="GO" id="GO:0102933">
    <property type="term" value="F:GDP-4-dehydro-6-deoxy-D-mannose-4-aminotransferase activity"/>
    <property type="evidence" value="ECO:0007669"/>
    <property type="project" value="UniProtKB-EC"/>
</dbReference>
<comment type="similarity">
    <text evidence="6 12">Belongs to the DegT/DnrJ/EryC1 family.</text>
</comment>
<keyword evidence="3 13" id="KW-0032">Aminotransferase</keyword>
<dbReference type="EC" id="2.6.1.102" evidence="8"/>
<dbReference type="FunFam" id="3.40.640.10:FF:000090">
    <property type="entry name" value="Pyridoxal phosphate-dependent aminotransferase"/>
    <property type="match status" value="1"/>
</dbReference>
<evidence type="ECO:0000256" key="9">
    <source>
        <dbReference type="ARBA" id="ARBA00074221"/>
    </source>
</evidence>
<evidence type="ECO:0000256" key="3">
    <source>
        <dbReference type="ARBA" id="ARBA00022576"/>
    </source>
</evidence>
<evidence type="ECO:0000256" key="7">
    <source>
        <dbReference type="ARBA" id="ARBA00051587"/>
    </source>
</evidence>
<dbReference type="AlphaFoldDB" id="A0A7C4EVH2"/>
<comment type="caution">
    <text evidence="13">The sequence shown here is derived from an EMBL/GenBank/DDBJ whole genome shotgun (WGS) entry which is preliminary data.</text>
</comment>
<comment type="pathway">
    <text evidence="2">Bacterial outer membrane biogenesis; LPS O-antigen biosynthesis.</text>
</comment>
<dbReference type="EMBL" id="DTGT01000441">
    <property type="protein sequence ID" value="HGH62291.1"/>
    <property type="molecule type" value="Genomic_DNA"/>
</dbReference>
<organism evidence="13">
    <name type="scientific">Desulfomonile tiedjei</name>
    <dbReference type="NCBI Taxonomy" id="2358"/>
    <lineage>
        <taxon>Bacteria</taxon>
        <taxon>Pseudomonadati</taxon>
        <taxon>Thermodesulfobacteriota</taxon>
        <taxon>Desulfomonilia</taxon>
        <taxon>Desulfomonilales</taxon>
        <taxon>Desulfomonilaceae</taxon>
        <taxon>Desulfomonile</taxon>
    </lineage>
</organism>
<dbReference type="Gene3D" id="3.40.640.10">
    <property type="entry name" value="Type I PLP-dependent aspartate aminotransferase-like (Major domain)"/>
    <property type="match status" value="1"/>
</dbReference>
<sequence length="372" mass="41266">MIPVCEPLLNGREKEYVIDCLDTNWISSAGKYITQFEEKFSQYCGVAHGVACSSGTTAIHLALVALGIGSGDEVIIPDFTLIVSANAVILAGAKPVLVDVDPETWCIDPRLIEEKITPRTRAIMAVHMYGHPCDMDAICALAKKHGLYVIEDCAEAHGAEINGVKVGSFSDVSCFSFYGNKILTTGEGGMALCNDDQLAERLRLFRNQGFREPRFVHDVMGFNYRMTNIQAAIGLAQTEMVEEKVAKKCWIGKTYSELLSDCPDVILPVERPWAKNVYWMYGVVLRDSFGRGKDETMAMLKEKGVDTRAFFCPMSLQPVFRGDDPRFPDVSGSYPVSVELWNKGFYLPSGLSLTRAQIEEVCEKLLSCRKKP</sequence>